<reference evidence="2 3" key="1">
    <citation type="submission" date="2018-02" db="EMBL/GenBank/DDBJ databases">
        <title>Complete genome sequence of Streptomyces dengpaensis, the producer of angucyclines.</title>
        <authorList>
            <person name="Yumei L."/>
        </authorList>
    </citation>
    <scope>NUCLEOTIDE SEQUENCE [LARGE SCALE GENOMIC DNA]</scope>
    <source>
        <strain evidence="2 3">XZHG99</strain>
    </source>
</reference>
<sequence length="114" mass="12624">MTAEQIPDDDGIQVDDVKAVRREGRSELKALMRAQIQIGQARREPTVKPAPPRPPGHKPGAWPVGTSPPGPPPERKIPAHVWDAAVRHYRNTEHHPDQPCDCGNCPPPNTEENR</sequence>
<gene>
    <name evidence="2" type="ORF">C4B68_33855</name>
</gene>
<feature type="region of interest" description="Disordered" evidence="1">
    <location>
        <begin position="92"/>
        <end position="114"/>
    </location>
</feature>
<organism evidence="2 3">
    <name type="scientific">Streptomyces dengpaensis</name>
    <dbReference type="NCBI Taxonomy" id="2049881"/>
    <lineage>
        <taxon>Bacteria</taxon>
        <taxon>Bacillati</taxon>
        <taxon>Actinomycetota</taxon>
        <taxon>Actinomycetes</taxon>
        <taxon>Kitasatosporales</taxon>
        <taxon>Streptomycetaceae</taxon>
        <taxon>Streptomyces</taxon>
    </lineage>
</organism>
<accession>A0ABN5IA45</accession>
<name>A0ABN5IA45_9ACTN</name>
<dbReference type="Proteomes" id="UP000238413">
    <property type="component" value="Chromosome"/>
</dbReference>
<proteinExistence type="predicted"/>
<keyword evidence="3" id="KW-1185">Reference proteome</keyword>
<dbReference type="RefSeq" id="WP_099500318.1">
    <property type="nucleotide sequence ID" value="NZ_CP026652.1"/>
</dbReference>
<protein>
    <submittedName>
        <fullName evidence="2">Uncharacterized protein</fullName>
    </submittedName>
</protein>
<feature type="region of interest" description="Disordered" evidence="1">
    <location>
        <begin position="37"/>
        <end position="77"/>
    </location>
</feature>
<evidence type="ECO:0000313" key="2">
    <source>
        <dbReference type="EMBL" id="AVH59938.1"/>
    </source>
</evidence>
<dbReference type="EMBL" id="CP026652">
    <property type="protein sequence ID" value="AVH59938.1"/>
    <property type="molecule type" value="Genomic_DNA"/>
</dbReference>
<evidence type="ECO:0000256" key="1">
    <source>
        <dbReference type="SAM" id="MobiDB-lite"/>
    </source>
</evidence>
<evidence type="ECO:0000313" key="3">
    <source>
        <dbReference type="Proteomes" id="UP000238413"/>
    </source>
</evidence>
<feature type="compositionally biased region" description="Pro residues" evidence="1">
    <location>
        <begin position="105"/>
        <end position="114"/>
    </location>
</feature>